<dbReference type="AlphaFoldDB" id="A0A9D1CWI2"/>
<reference evidence="1" key="2">
    <citation type="journal article" date="2021" name="PeerJ">
        <title>Extensive microbial diversity within the chicken gut microbiome revealed by metagenomics and culture.</title>
        <authorList>
            <person name="Gilroy R."/>
            <person name="Ravi A."/>
            <person name="Getino M."/>
            <person name="Pursley I."/>
            <person name="Horton D.L."/>
            <person name="Alikhan N.F."/>
            <person name="Baker D."/>
            <person name="Gharbi K."/>
            <person name="Hall N."/>
            <person name="Watson M."/>
            <person name="Adriaenssens E.M."/>
            <person name="Foster-Nyarko E."/>
            <person name="Jarju S."/>
            <person name="Secka A."/>
            <person name="Antonio M."/>
            <person name="Oren A."/>
            <person name="Chaudhuri R.R."/>
            <person name="La Ragione R."/>
            <person name="Hildebrand F."/>
            <person name="Pallen M.J."/>
        </authorList>
    </citation>
    <scope>NUCLEOTIDE SEQUENCE</scope>
    <source>
        <strain evidence="1">ChiSjej6B24-2974</strain>
    </source>
</reference>
<organism evidence="1 2">
    <name type="scientific">Candidatus Pullichristensenella stercorigallinarum</name>
    <dbReference type="NCBI Taxonomy" id="2840909"/>
    <lineage>
        <taxon>Bacteria</taxon>
        <taxon>Bacillati</taxon>
        <taxon>Bacillota</taxon>
        <taxon>Clostridia</taxon>
        <taxon>Candidatus Pullichristensenella</taxon>
    </lineage>
</organism>
<proteinExistence type="predicted"/>
<name>A0A9D1CWI2_9FIRM</name>
<gene>
    <name evidence="1" type="ORF">IAA52_04250</name>
</gene>
<sequence>MGLFSNNEAEALRKRNLKELEDKRVRFAERLKQEGFAPENCLFVQQNGGFAAVACHGGEIFLLTGPAPGAEEDFTFRRAKRARAYTEDIFIKSEGLGGILGFGKKGGVGFKLTVTPEDGEPLEMELVSGLGTYLEIRPDKRGKNALLNLKRRRGNANFVWDFMPLERETVAMLEKRWLELINGSAE</sequence>
<accession>A0A9D1CWI2</accession>
<dbReference type="Proteomes" id="UP000824260">
    <property type="component" value="Unassembled WGS sequence"/>
</dbReference>
<reference evidence="1" key="1">
    <citation type="submission" date="2020-10" db="EMBL/GenBank/DDBJ databases">
        <authorList>
            <person name="Gilroy R."/>
        </authorList>
    </citation>
    <scope>NUCLEOTIDE SEQUENCE</scope>
    <source>
        <strain evidence="1">ChiSjej6B24-2974</strain>
    </source>
</reference>
<evidence type="ECO:0000313" key="1">
    <source>
        <dbReference type="EMBL" id="HIQ82294.1"/>
    </source>
</evidence>
<dbReference type="EMBL" id="DVFZ01000044">
    <property type="protein sequence ID" value="HIQ82294.1"/>
    <property type="molecule type" value="Genomic_DNA"/>
</dbReference>
<protein>
    <submittedName>
        <fullName evidence="1">Uncharacterized protein</fullName>
    </submittedName>
</protein>
<evidence type="ECO:0000313" key="2">
    <source>
        <dbReference type="Proteomes" id="UP000824260"/>
    </source>
</evidence>
<comment type="caution">
    <text evidence="1">The sequence shown here is derived from an EMBL/GenBank/DDBJ whole genome shotgun (WGS) entry which is preliminary data.</text>
</comment>